<feature type="signal peptide" evidence="1">
    <location>
        <begin position="1"/>
        <end position="32"/>
    </location>
</feature>
<feature type="chain" id="PRO_5047283827" evidence="1">
    <location>
        <begin position="33"/>
        <end position="95"/>
    </location>
</feature>
<reference evidence="2 3" key="1">
    <citation type="submission" date="2021-05" db="EMBL/GenBank/DDBJ databases">
        <title>Genome Assembly of Synthetic Allotetraploid Brassica napus Reveals Homoeologous Exchanges between Subgenomes.</title>
        <authorList>
            <person name="Davis J.T."/>
        </authorList>
    </citation>
    <scope>NUCLEOTIDE SEQUENCE [LARGE SCALE GENOMIC DNA]</scope>
    <source>
        <strain evidence="3">cv. Da-Ae</strain>
        <tissue evidence="2">Seedling</tissue>
    </source>
</reference>
<evidence type="ECO:0000313" key="3">
    <source>
        <dbReference type="Proteomes" id="UP000824890"/>
    </source>
</evidence>
<keyword evidence="1" id="KW-0732">Signal</keyword>
<dbReference type="EMBL" id="JAGKQM010000018">
    <property type="protein sequence ID" value="KAH0863852.1"/>
    <property type="molecule type" value="Genomic_DNA"/>
</dbReference>
<proteinExistence type="predicted"/>
<protein>
    <submittedName>
        <fullName evidence="2">Uncharacterized protein</fullName>
    </submittedName>
</protein>
<gene>
    <name evidence="2" type="ORF">HID58_081063</name>
</gene>
<organism evidence="2 3">
    <name type="scientific">Brassica napus</name>
    <name type="common">Rape</name>
    <dbReference type="NCBI Taxonomy" id="3708"/>
    <lineage>
        <taxon>Eukaryota</taxon>
        <taxon>Viridiplantae</taxon>
        <taxon>Streptophyta</taxon>
        <taxon>Embryophyta</taxon>
        <taxon>Tracheophyta</taxon>
        <taxon>Spermatophyta</taxon>
        <taxon>Magnoliopsida</taxon>
        <taxon>eudicotyledons</taxon>
        <taxon>Gunneridae</taxon>
        <taxon>Pentapetalae</taxon>
        <taxon>rosids</taxon>
        <taxon>malvids</taxon>
        <taxon>Brassicales</taxon>
        <taxon>Brassicaceae</taxon>
        <taxon>Brassiceae</taxon>
        <taxon>Brassica</taxon>
    </lineage>
</organism>
<dbReference type="Proteomes" id="UP000824890">
    <property type="component" value="Unassembled WGS sequence"/>
</dbReference>
<sequence>MKKTYKFQTLFSTLIFLLFLLTLLLSISRIDAVSSGGGCQHPPSQNSCKTCIADEILCLRGNAPPHAAATPSPGRRCWTANAAFLGVSVAVRLRN</sequence>
<comment type="caution">
    <text evidence="2">The sequence shown here is derived from an EMBL/GenBank/DDBJ whole genome shotgun (WGS) entry which is preliminary data.</text>
</comment>
<name>A0ABQ7Y6N0_BRANA</name>
<accession>A0ABQ7Y6N0</accession>
<evidence type="ECO:0000256" key="1">
    <source>
        <dbReference type="SAM" id="SignalP"/>
    </source>
</evidence>
<keyword evidence="3" id="KW-1185">Reference proteome</keyword>
<evidence type="ECO:0000313" key="2">
    <source>
        <dbReference type="EMBL" id="KAH0863852.1"/>
    </source>
</evidence>